<organism evidence="16 17">
    <name type="scientific">Iodidimonas muriae</name>
    <dbReference type="NCBI Taxonomy" id="261467"/>
    <lineage>
        <taxon>Bacteria</taxon>
        <taxon>Pseudomonadati</taxon>
        <taxon>Pseudomonadota</taxon>
        <taxon>Alphaproteobacteria</taxon>
        <taxon>Iodidimonadales</taxon>
        <taxon>Iodidimonadaceae</taxon>
        <taxon>Iodidimonas</taxon>
    </lineage>
</organism>
<dbReference type="PANTHER" id="PTHR42765">
    <property type="entry name" value="SOLEUCYL-TRNA SYNTHETASE"/>
    <property type="match status" value="1"/>
</dbReference>
<dbReference type="InterPro" id="IPR033708">
    <property type="entry name" value="Anticodon_Ile_BEm"/>
</dbReference>
<comment type="cofactor">
    <cofactor evidence="12">
        <name>Zn(2+)</name>
        <dbReference type="ChEBI" id="CHEBI:29105"/>
    </cofactor>
    <text evidence="12">Binds 1 zinc ion per subunit.</text>
</comment>
<dbReference type="InterPro" id="IPR002300">
    <property type="entry name" value="aa-tRNA-synth_Ia"/>
</dbReference>
<dbReference type="Pfam" id="PF00133">
    <property type="entry name" value="tRNA-synt_1"/>
    <property type="match status" value="1"/>
</dbReference>
<reference evidence="17" key="1">
    <citation type="journal article" date="2019" name="Int. J. Syst. Evol. Microbiol.">
        <title>The Global Catalogue of Microorganisms (GCM) 10K type strain sequencing project: providing services to taxonomists for standard genome sequencing and annotation.</title>
        <authorList>
            <consortium name="The Broad Institute Genomics Platform"/>
            <consortium name="The Broad Institute Genome Sequencing Center for Infectious Disease"/>
            <person name="Wu L."/>
            <person name="Ma J."/>
        </authorList>
    </citation>
    <scope>NUCLEOTIDE SEQUENCE [LARGE SCALE GENOMIC DNA]</scope>
    <source>
        <strain evidence="17">JCM 17843</strain>
    </source>
</reference>
<feature type="short sequence motif" description="'KMSKS' region" evidence="12">
    <location>
        <begin position="617"/>
        <end position="621"/>
    </location>
</feature>
<dbReference type="SUPFAM" id="SSF47323">
    <property type="entry name" value="Anticodon-binding domain of a subclass of class I aminoacyl-tRNA synthetases"/>
    <property type="match status" value="1"/>
</dbReference>
<dbReference type="Proteomes" id="UP000602381">
    <property type="component" value="Unassembled WGS sequence"/>
</dbReference>
<evidence type="ECO:0000313" key="16">
    <source>
        <dbReference type="EMBL" id="GGO12601.1"/>
    </source>
</evidence>
<accession>A0ABQ2LDX0</accession>
<dbReference type="InterPro" id="IPR014729">
    <property type="entry name" value="Rossmann-like_a/b/a_fold"/>
</dbReference>
<feature type="binding site" evidence="12">
    <location>
        <position position="934"/>
    </location>
    <ligand>
        <name>Zn(2+)</name>
        <dbReference type="ChEBI" id="CHEBI:29105"/>
    </ligand>
</feature>
<feature type="binding site" evidence="12">
    <location>
        <position position="914"/>
    </location>
    <ligand>
        <name>Zn(2+)</name>
        <dbReference type="ChEBI" id="CHEBI:29105"/>
    </ligand>
</feature>
<dbReference type="Pfam" id="PF06827">
    <property type="entry name" value="zf-FPG_IleRS"/>
    <property type="match status" value="1"/>
</dbReference>
<evidence type="ECO:0000256" key="3">
    <source>
        <dbReference type="ARBA" id="ARBA00022598"/>
    </source>
</evidence>
<dbReference type="GO" id="GO:0016874">
    <property type="term" value="F:ligase activity"/>
    <property type="evidence" value="ECO:0007669"/>
    <property type="project" value="UniProtKB-KW"/>
</dbReference>
<dbReference type="Gene3D" id="1.10.730.20">
    <property type="match status" value="1"/>
</dbReference>
<comment type="domain">
    <text evidence="12">IleRS has two distinct active sites: one for aminoacylation and one for editing. The misactivated valine is translocated from the active site to the editing site, which sterically excludes the correctly activated isoleucine. The single editing site contains two valyl binding pockets, one specific for each substrate (Val-AMP or Val-tRNA(Ile)).</text>
</comment>
<feature type="short sequence motif" description="'HIGH' region" evidence="12">
    <location>
        <begin position="65"/>
        <end position="75"/>
    </location>
</feature>
<evidence type="ECO:0000256" key="10">
    <source>
        <dbReference type="ARBA" id="ARBA00025217"/>
    </source>
</evidence>
<dbReference type="PROSITE" id="PS00178">
    <property type="entry name" value="AA_TRNA_LIGASE_I"/>
    <property type="match status" value="1"/>
</dbReference>
<keyword evidence="17" id="KW-1185">Reference proteome</keyword>
<name>A0ABQ2LDX0_9PROT</name>
<keyword evidence="5 12" id="KW-0547">Nucleotide-binding</keyword>
<dbReference type="InterPro" id="IPR001412">
    <property type="entry name" value="aa-tRNA-synth_I_CS"/>
</dbReference>
<keyword evidence="8 12" id="KW-0648">Protein biosynthesis</keyword>
<dbReference type="HAMAP" id="MF_02002">
    <property type="entry name" value="Ile_tRNA_synth_type1"/>
    <property type="match status" value="1"/>
</dbReference>
<keyword evidence="2 12" id="KW-0963">Cytoplasm</keyword>
<protein>
    <recommendedName>
        <fullName evidence="12">Isoleucine--tRNA ligase</fullName>
        <ecNumber evidence="12">6.1.1.5</ecNumber>
    </recommendedName>
    <alternativeName>
        <fullName evidence="12">Isoleucyl-tRNA synthetase</fullName>
        <shortName evidence="12">IleRS</shortName>
    </alternativeName>
</protein>
<dbReference type="InterPro" id="IPR010663">
    <property type="entry name" value="Znf_FPG/IleRS"/>
</dbReference>
<evidence type="ECO:0000256" key="12">
    <source>
        <dbReference type="HAMAP-Rule" id="MF_02002"/>
    </source>
</evidence>
<evidence type="ECO:0000256" key="9">
    <source>
        <dbReference type="ARBA" id="ARBA00023146"/>
    </source>
</evidence>
<keyword evidence="3 12" id="KW-0436">Ligase</keyword>
<dbReference type="InterPro" id="IPR050081">
    <property type="entry name" value="Ile-tRNA_ligase"/>
</dbReference>
<keyword evidence="4 12" id="KW-0479">Metal-binding</keyword>
<evidence type="ECO:0000256" key="2">
    <source>
        <dbReference type="ARBA" id="ARBA00022490"/>
    </source>
</evidence>
<evidence type="ECO:0000256" key="1">
    <source>
        <dbReference type="ARBA" id="ARBA00006887"/>
    </source>
</evidence>
<comment type="subunit">
    <text evidence="12">Monomer.</text>
</comment>
<comment type="similarity">
    <text evidence="1 12">Belongs to the class-I aminoacyl-tRNA synthetase family. IleS type 1 subfamily.</text>
</comment>
<dbReference type="Gene3D" id="3.90.740.10">
    <property type="entry name" value="Valyl/Leucyl/Isoleucyl-tRNA synthetase, editing domain"/>
    <property type="match status" value="1"/>
</dbReference>
<dbReference type="InterPro" id="IPR002301">
    <property type="entry name" value="Ile-tRNA-ligase"/>
</dbReference>
<evidence type="ECO:0000256" key="11">
    <source>
        <dbReference type="ARBA" id="ARBA00048359"/>
    </source>
</evidence>
<comment type="subcellular location">
    <subcellularLocation>
        <location evidence="12">Cytoplasm</location>
    </subcellularLocation>
</comment>
<evidence type="ECO:0000256" key="4">
    <source>
        <dbReference type="ARBA" id="ARBA00022723"/>
    </source>
</evidence>
<feature type="binding site" evidence="12">
    <location>
        <position position="931"/>
    </location>
    <ligand>
        <name>Zn(2+)</name>
        <dbReference type="ChEBI" id="CHEBI:29105"/>
    </ligand>
</feature>
<dbReference type="EC" id="6.1.1.5" evidence="12"/>
<sequence>MSGDLPTKRDYRATIFLPQTDLPMRAGLPQKEPEWLAYWEKSDLYQSLRDAGRDRPRFTLHDGPPYANGDIHIGHAMNKILKDVIVRAYQMTGHDAPYVPGWDCHGLPIEWKVEEAYRKKGKNKDEVDPVEFRKECRAFAAKWIDRQRAQFKRLGILGNWDNPYTTMAYEAEAKIVQELLKFAMSGALYRGSKPVMWSPVEKTALAEAEVEYHDHSSTQIDVAFPIIKTDIEALSTAKVVIWTTTPWTIPANRAICFGPDIDYVLVDADELSDGALIKRGTRFLVAEALLSAFAQRASITVHGVVERYRGADLANTVCAHPWRGRGYEFDVPLLPGDHVTVDAGTGFVHTAPSHGEDDFIVGQKFGIEVPMTVGGDGRYYDHMPLVAGDHVYKVGDKICDLLAENDALWGKSTFVHSYPHSWRSKAPLIFRNTPQWFISMETNGLREKALAGIEQVRWIPARGKNRIRGMVSDRPDWVISRQRAWGVPITVFANPVTGEVLQDDAVNARIVAAVREEGADAWFAGDPKRFLGSDHNPDDWEAITDILDVWFDSGSTHSFVLEEREELNWPASLYLEGSDQHRGWFQSSLLEACGTRGRPPYEAVLTHGFTLDADGRKMSKSAGTGLSPQDIVDQYGADILRLWVVSTDYFEDVRIGKEIIKGQVDAYRKIRNTLRFLLGNLAGFEESERLPIDQMPELEQWVLHRMAELDALVRDKINGFDFNPYFQALYQFCIVELSALYFDIRKDALYCDAKDSIRRRAARTVLDLLFYRLTSWLAPILVFTTEEVWQARFGVDAQSVHRQQFPETSDSWRNPVLEEKWTKIRAIRRVVTGALEVERREKRIGSSLQAAPKLYIDDPELMAALDGLDLAEICITSSVEVIVGSGPDEAWRLEDVPHVAVLVEQASGEKCQRCWVVSDEVGADAANPDICKRCAKTVQAPGCGAA</sequence>
<evidence type="ECO:0000256" key="5">
    <source>
        <dbReference type="ARBA" id="ARBA00022741"/>
    </source>
</evidence>
<gene>
    <name evidence="12 16" type="primary">ileS</name>
    <name evidence="16" type="ORF">GCM10007972_17770</name>
</gene>
<dbReference type="Pfam" id="PF08264">
    <property type="entry name" value="Anticodon_1"/>
    <property type="match status" value="1"/>
</dbReference>
<evidence type="ECO:0000259" key="13">
    <source>
        <dbReference type="Pfam" id="PF00133"/>
    </source>
</evidence>
<dbReference type="PANTHER" id="PTHR42765:SF1">
    <property type="entry name" value="ISOLEUCINE--TRNA LIGASE, MITOCHONDRIAL"/>
    <property type="match status" value="1"/>
</dbReference>
<feature type="domain" description="Zinc finger FPG/IleRS-type" evidence="14">
    <location>
        <begin position="908"/>
        <end position="936"/>
    </location>
</feature>
<dbReference type="Gene3D" id="3.40.50.620">
    <property type="entry name" value="HUPs"/>
    <property type="match status" value="2"/>
</dbReference>
<dbReference type="NCBIfam" id="TIGR00392">
    <property type="entry name" value="ileS"/>
    <property type="match status" value="1"/>
</dbReference>
<feature type="domain" description="Aminoacyl-tRNA synthetase class Ia" evidence="13">
    <location>
        <begin position="35"/>
        <end position="655"/>
    </location>
</feature>
<dbReference type="SUPFAM" id="SSF50677">
    <property type="entry name" value="ValRS/IleRS/LeuRS editing domain"/>
    <property type="match status" value="1"/>
</dbReference>
<evidence type="ECO:0000256" key="7">
    <source>
        <dbReference type="ARBA" id="ARBA00022840"/>
    </source>
</evidence>
<comment type="catalytic activity">
    <reaction evidence="11 12">
        <text>tRNA(Ile) + L-isoleucine + ATP = L-isoleucyl-tRNA(Ile) + AMP + diphosphate</text>
        <dbReference type="Rhea" id="RHEA:11060"/>
        <dbReference type="Rhea" id="RHEA-COMP:9666"/>
        <dbReference type="Rhea" id="RHEA-COMP:9695"/>
        <dbReference type="ChEBI" id="CHEBI:30616"/>
        <dbReference type="ChEBI" id="CHEBI:33019"/>
        <dbReference type="ChEBI" id="CHEBI:58045"/>
        <dbReference type="ChEBI" id="CHEBI:78442"/>
        <dbReference type="ChEBI" id="CHEBI:78528"/>
        <dbReference type="ChEBI" id="CHEBI:456215"/>
        <dbReference type="EC" id="6.1.1.5"/>
    </reaction>
</comment>
<feature type="binding site" evidence="12">
    <location>
        <position position="576"/>
    </location>
    <ligand>
        <name>L-isoleucyl-5'-AMP</name>
        <dbReference type="ChEBI" id="CHEBI:178002"/>
    </ligand>
</feature>
<dbReference type="InterPro" id="IPR013155">
    <property type="entry name" value="M/V/L/I-tRNA-synth_anticd-bd"/>
</dbReference>
<dbReference type="RefSeq" id="WP_150006008.1">
    <property type="nucleotide sequence ID" value="NZ_BMOV01000005.1"/>
</dbReference>
<evidence type="ECO:0000313" key="17">
    <source>
        <dbReference type="Proteomes" id="UP000602381"/>
    </source>
</evidence>
<keyword evidence="6 12" id="KW-0862">Zinc</keyword>
<dbReference type="InterPro" id="IPR023585">
    <property type="entry name" value="Ile-tRNA-ligase_type1"/>
</dbReference>
<feature type="domain" description="Methionyl/Valyl/Leucyl/Isoleucyl-tRNA synthetase anticodon-binding" evidence="15">
    <location>
        <begin position="699"/>
        <end position="849"/>
    </location>
</feature>
<feature type="binding site" evidence="12">
    <location>
        <position position="620"/>
    </location>
    <ligand>
        <name>ATP</name>
        <dbReference type="ChEBI" id="CHEBI:30616"/>
    </ligand>
</feature>
<comment type="caution">
    <text evidence="16">The sequence shown here is derived from an EMBL/GenBank/DDBJ whole genome shotgun (WGS) entry which is preliminary data.</text>
</comment>
<dbReference type="EMBL" id="BMOV01000005">
    <property type="protein sequence ID" value="GGO12601.1"/>
    <property type="molecule type" value="Genomic_DNA"/>
</dbReference>
<dbReference type="InterPro" id="IPR009080">
    <property type="entry name" value="tRNAsynth_Ia_anticodon-bd"/>
</dbReference>
<proteinExistence type="inferred from homology"/>
<dbReference type="SUPFAM" id="SSF52374">
    <property type="entry name" value="Nucleotidylyl transferase"/>
    <property type="match status" value="1"/>
</dbReference>
<keyword evidence="9 12" id="KW-0030">Aminoacyl-tRNA synthetase</keyword>
<evidence type="ECO:0000256" key="8">
    <source>
        <dbReference type="ARBA" id="ARBA00022917"/>
    </source>
</evidence>
<evidence type="ECO:0000259" key="15">
    <source>
        <dbReference type="Pfam" id="PF08264"/>
    </source>
</evidence>
<dbReference type="PRINTS" id="PR00984">
    <property type="entry name" value="TRNASYNTHILE"/>
</dbReference>
<evidence type="ECO:0000259" key="14">
    <source>
        <dbReference type="Pfam" id="PF06827"/>
    </source>
</evidence>
<feature type="binding site" evidence="12">
    <location>
        <position position="911"/>
    </location>
    <ligand>
        <name>Zn(2+)</name>
        <dbReference type="ChEBI" id="CHEBI:29105"/>
    </ligand>
</feature>
<keyword evidence="7 12" id="KW-0067">ATP-binding</keyword>
<comment type="function">
    <text evidence="10 12">Catalyzes the attachment of isoleucine to tRNA(Ile). As IleRS can inadvertently accommodate and process structurally similar amino acids such as valine, to avoid such errors it has two additional distinct tRNA(Ile)-dependent editing activities. One activity is designated as 'pretransfer' editing and involves the hydrolysis of activated Val-AMP. The other activity is designated 'posttransfer' editing and involves deacylation of mischarged Val-tRNA(Ile).</text>
</comment>
<evidence type="ECO:0000256" key="6">
    <source>
        <dbReference type="ARBA" id="ARBA00022833"/>
    </source>
</evidence>
<dbReference type="CDD" id="cd07960">
    <property type="entry name" value="Anticodon_Ia_Ile_BEm"/>
    <property type="match status" value="1"/>
</dbReference>
<dbReference type="InterPro" id="IPR009008">
    <property type="entry name" value="Val/Leu/Ile-tRNA-synth_edit"/>
</dbReference>